<dbReference type="Gene3D" id="4.10.240.10">
    <property type="entry name" value="Zn(2)-C6 fungal-type DNA-binding domain"/>
    <property type="match status" value="1"/>
</dbReference>
<dbReference type="Proteomes" id="UP000002037">
    <property type="component" value="Unassembled WGS sequence"/>
</dbReference>
<dbReference type="InterPro" id="IPR036864">
    <property type="entry name" value="Zn2-C6_fun-type_DNA-bd_sf"/>
</dbReference>
<evidence type="ECO:0000313" key="4">
    <source>
        <dbReference type="Proteomes" id="UP000002037"/>
    </source>
</evidence>
<dbReference type="PANTHER" id="PTHR47655">
    <property type="entry name" value="QUINIC ACID UTILIZATION ACTIVATOR"/>
    <property type="match status" value="1"/>
</dbReference>
<feature type="compositionally biased region" description="Polar residues" evidence="1">
    <location>
        <begin position="109"/>
        <end position="119"/>
    </location>
</feature>
<protein>
    <recommendedName>
        <fullName evidence="2">Zn(2)-C6 fungal-type domain-containing protein</fullName>
    </recommendedName>
</protein>
<dbReference type="VEuPathDB" id="FungiDB:CTRG_05664"/>
<dbReference type="PANTHER" id="PTHR47655:SF3">
    <property type="entry name" value="ZN(II)2CYS6 TRANSCRIPTION FACTOR (EUROFUNG)"/>
    <property type="match status" value="1"/>
</dbReference>
<dbReference type="EMBL" id="GG692403">
    <property type="protein sequence ID" value="EER30668.1"/>
    <property type="molecule type" value="Genomic_DNA"/>
</dbReference>
<evidence type="ECO:0000313" key="3">
    <source>
        <dbReference type="EMBL" id="EER30668.1"/>
    </source>
</evidence>
<dbReference type="PROSITE" id="PS50048">
    <property type="entry name" value="ZN2_CY6_FUNGAL_2"/>
    <property type="match status" value="1"/>
</dbReference>
<feature type="compositionally biased region" description="Low complexity" evidence="1">
    <location>
        <begin position="210"/>
        <end position="226"/>
    </location>
</feature>
<feature type="compositionally biased region" description="Polar residues" evidence="1">
    <location>
        <begin position="298"/>
        <end position="310"/>
    </location>
</feature>
<dbReference type="Pfam" id="PF00172">
    <property type="entry name" value="Zn_clus"/>
    <property type="match status" value="1"/>
</dbReference>
<dbReference type="RefSeq" id="XP_002551366.1">
    <property type="nucleotide sequence ID" value="XM_002551320.1"/>
</dbReference>
<organism evidence="3 4">
    <name type="scientific">Candida tropicalis (strain ATCC MYA-3404 / T1)</name>
    <name type="common">Yeast</name>
    <dbReference type="NCBI Taxonomy" id="294747"/>
    <lineage>
        <taxon>Eukaryota</taxon>
        <taxon>Fungi</taxon>
        <taxon>Dikarya</taxon>
        <taxon>Ascomycota</taxon>
        <taxon>Saccharomycotina</taxon>
        <taxon>Pichiomycetes</taxon>
        <taxon>Debaryomycetaceae</taxon>
        <taxon>Candida/Lodderomyces clade</taxon>
        <taxon>Candida</taxon>
    </lineage>
</organism>
<dbReference type="STRING" id="294747.C5MHX1"/>
<dbReference type="eggNOG" id="ENOG502S8N8">
    <property type="taxonomic scope" value="Eukaryota"/>
</dbReference>
<feature type="compositionally biased region" description="Polar residues" evidence="1">
    <location>
        <begin position="333"/>
        <end position="351"/>
    </location>
</feature>
<dbReference type="GeneID" id="8300879"/>
<feature type="compositionally biased region" description="Polar residues" evidence="1">
    <location>
        <begin position="182"/>
        <end position="198"/>
    </location>
</feature>
<evidence type="ECO:0000256" key="1">
    <source>
        <dbReference type="SAM" id="MobiDB-lite"/>
    </source>
</evidence>
<feature type="compositionally biased region" description="Basic and acidic residues" evidence="1">
    <location>
        <begin position="321"/>
        <end position="330"/>
    </location>
</feature>
<dbReference type="HOGENOM" id="CLU_031215_0_0_1"/>
<feature type="domain" description="Zn(2)-C6 fungal-type" evidence="2">
    <location>
        <begin position="19"/>
        <end position="48"/>
    </location>
</feature>
<dbReference type="InterPro" id="IPR001138">
    <property type="entry name" value="Zn2Cys6_DnaBD"/>
</dbReference>
<dbReference type="PROSITE" id="PS00463">
    <property type="entry name" value="ZN2_CY6_FUNGAL_1"/>
    <property type="match status" value="1"/>
</dbReference>
<feature type="region of interest" description="Disordered" evidence="1">
    <location>
        <begin position="415"/>
        <end position="439"/>
    </location>
</feature>
<feature type="region of interest" description="Disordered" evidence="1">
    <location>
        <begin position="103"/>
        <end position="125"/>
    </location>
</feature>
<feature type="compositionally biased region" description="Basic residues" evidence="1">
    <location>
        <begin position="227"/>
        <end position="236"/>
    </location>
</feature>
<feature type="compositionally biased region" description="Basic residues" evidence="1">
    <location>
        <begin position="199"/>
        <end position="209"/>
    </location>
</feature>
<dbReference type="AlphaFoldDB" id="C5MHX1"/>
<dbReference type="SMART" id="SM00066">
    <property type="entry name" value="GAL4"/>
    <property type="match status" value="1"/>
</dbReference>
<dbReference type="KEGG" id="ctp:CTRG_05664"/>
<dbReference type="OrthoDB" id="5600212at2759"/>
<gene>
    <name evidence="3" type="ORF">CTRG_05664</name>
</gene>
<feature type="compositionally biased region" description="Basic residues" evidence="1">
    <location>
        <begin position="422"/>
        <end position="436"/>
    </location>
</feature>
<accession>C5MHX1</accession>
<dbReference type="GO" id="GO:0008270">
    <property type="term" value="F:zinc ion binding"/>
    <property type="evidence" value="ECO:0007669"/>
    <property type="project" value="InterPro"/>
</dbReference>
<dbReference type="CDD" id="cd00067">
    <property type="entry name" value="GAL4"/>
    <property type="match status" value="1"/>
</dbReference>
<dbReference type="InterPro" id="IPR052783">
    <property type="entry name" value="Metabolic/Drug-Res_Regulator"/>
</dbReference>
<keyword evidence="4" id="KW-1185">Reference proteome</keyword>
<evidence type="ECO:0000259" key="2">
    <source>
        <dbReference type="PROSITE" id="PS50048"/>
    </source>
</evidence>
<name>C5MHX1_CANTT</name>
<reference evidence="3 4" key="1">
    <citation type="journal article" date="2009" name="Nature">
        <title>Evolution of pathogenicity and sexual reproduction in eight Candida genomes.</title>
        <authorList>
            <person name="Butler G."/>
            <person name="Rasmussen M.D."/>
            <person name="Lin M.F."/>
            <person name="Santos M.A."/>
            <person name="Sakthikumar S."/>
            <person name="Munro C.A."/>
            <person name="Rheinbay E."/>
            <person name="Grabherr M."/>
            <person name="Forche A."/>
            <person name="Reedy J.L."/>
            <person name="Agrafioti I."/>
            <person name="Arnaud M.B."/>
            <person name="Bates S."/>
            <person name="Brown A.J."/>
            <person name="Brunke S."/>
            <person name="Costanzo M.C."/>
            <person name="Fitzpatrick D.A."/>
            <person name="de Groot P.W."/>
            <person name="Harris D."/>
            <person name="Hoyer L.L."/>
            <person name="Hube B."/>
            <person name="Klis F.M."/>
            <person name="Kodira C."/>
            <person name="Lennard N."/>
            <person name="Logue M.E."/>
            <person name="Martin R."/>
            <person name="Neiman A.M."/>
            <person name="Nikolaou E."/>
            <person name="Quail M.A."/>
            <person name="Quinn J."/>
            <person name="Santos M.C."/>
            <person name="Schmitzberger F.F."/>
            <person name="Sherlock G."/>
            <person name="Shah P."/>
            <person name="Silverstein K.A."/>
            <person name="Skrzypek M.S."/>
            <person name="Soll D."/>
            <person name="Staggs R."/>
            <person name="Stansfield I."/>
            <person name="Stumpf M.P."/>
            <person name="Sudbery P.E."/>
            <person name="Srikantha T."/>
            <person name="Zeng Q."/>
            <person name="Berman J."/>
            <person name="Berriman M."/>
            <person name="Heitman J."/>
            <person name="Gow N.A."/>
            <person name="Lorenz M.C."/>
            <person name="Birren B.W."/>
            <person name="Kellis M."/>
            <person name="Cuomo C.A."/>
        </authorList>
    </citation>
    <scope>NUCLEOTIDE SEQUENCE [LARGE SCALE GENOMIC DNA]</scope>
    <source>
        <strain evidence="4">ATCC MYA-3404 / T1</strain>
    </source>
</reference>
<proteinExistence type="predicted"/>
<feature type="compositionally biased region" description="Low complexity" evidence="1">
    <location>
        <begin position="286"/>
        <end position="297"/>
    </location>
</feature>
<dbReference type="SUPFAM" id="SSF57701">
    <property type="entry name" value="Zn2/Cys6 DNA-binding domain"/>
    <property type="match status" value="1"/>
</dbReference>
<dbReference type="GO" id="GO:0000981">
    <property type="term" value="F:DNA-binding transcription factor activity, RNA polymerase II-specific"/>
    <property type="evidence" value="ECO:0007669"/>
    <property type="project" value="InterPro"/>
</dbReference>
<sequence length="563" mass="61760">MSEDHSAHQLLKKKRVGKACDSCRIKKTKCDGKKPCNRCILDNKICVFTEKKKPKEKKHPLGYVELLETRLDILTKSFEKLITLSRPHLQFIEDIVSESSLESPVSSIDDGNNQHMDTSPSEDGETQVVPINKVVCYLINQKGLLDNLPVEWEQGAMIAANYDSNKNLEESSKLFAEHKLDNSNNHQTSSPILSPTTQVKRRNSKKRSLSKNSISSISPHSQVPPHNHNHHSHSYSHSHSQPVDQIQEDEFSPEESYFPTDGPFLKKEPISPHFSHHTPVASNHHQPQQQSTQSQFSLTEFNPNFYSSSHDGNISDMDSDSSNKDNENHSDSVSPQNLNDYRTSSLFSNSGDMPMIGKTSSLTSLTNKYEKHTLSSPQSTTAPSSIFTNADPVLATLRRSSSSLSQKTMGSITTTTGGVVQKSKHSVHKPSHHHSRVSSFDKRLDNVSIHSTTSHANFTFDTRYEELDDNSSTTGGFSNYIAPPLPQPPSPSDTSLVFSSLGSHLNVNTGNGGNTVGGASTAASTAAATAAAGGGGLDLLVDNSFDPFFNNNNNPFTGKYQMG</sequence>
<feature type="region of interest" description="Disordered" evidence="1">
    <location>
        <begin position="181"/>
        <end position="359"/>
    </location>
</feature>